<accession>E6Q7Y0</accession>
<dbReference type="Pfam" id="PF04402">
    <property type="entry name" value="SIMPL"/>
    <property type="match status" value="1"/>
</dbReference>
<sequence>MKTIAFALCAFFLAPLPALAGGAQPSHAIISVHGTGIVSQMPDVADITVTISTVGNKATDVTSRNNAAYERIAAALKGLGIGANDLRTAGYNLSYNPPPNPLPKTVNSYVHYGYSLYRSFTIHVEKLDLVGKAIDASIGNGATGIYGVNFGIADQHNARQHALAKAAADARAQAQAVAAAEHLRLGRIISIEIDGATPRYFPQQGLAVKMMMMAAPTPSPTEIAPSAVAVQAGVTVTYALLP</sequence>
<dbReference type="Gene3D" id="3.30.70.2970">
    <property type="entry name" value="Protein of unknown function (DUF541), domain 2"/>
    <property type="match status" value="1"/>
</dbReference>
<comment type="caution">
    <text evidence="1">The sequence shown here is derived from an EMBL/GenBank/DDBJ whole genome shotgun (WGS) entry which is preliminary data.</text>
</comment>
<dbReference type="GO" id="GO:0006974">
    <property type="term" value="P:DNA damage response"/>
    <property type="evidence" value="ECO:0007669"/>
    <property type="project" value="TreeGrafter"/>
</dbReference>
<dbReference type="AlphaFoldDB" id="E6Q7Y0"/>
<name>E6Q7Y0_9ZZZZ</name>
<protein>
    <recommendedName>
        <fullName evidence="2">26 kDa periplasmic immunogenic protein</fullName>
    </recommendedName>
</protein>
<dbReference type="Gene3D" id="3.30.110.170">
    <property type="entry name" value="Protein of unknown function (DUF541), domain 1"/>
    <property type="match status" value="1"/>
</dbReference>
<organism evidence="1">
    <name type="scientific">mine drainage metagenome</name>
    <dbReference type="NCBI Taxonomy" id="410659"/>
    <lineage>
        <taxon>unclassified sequences</taxon>
        <taxon>metagenomes</taxon>
        <taxon>ecological metagenomes</taxon>
    </lineage>
</organism>
<evidence type="ECO:0008006" key="2">
    <source>
        <dbReference type="Google" id="ProtNLM"/>
    </source>
</evidence>
<evidence type="ECO:0000313" key="1">
    <source>
        <dbReference type="EMBL" id="CBI03306.1"/>
    </source>
</evidence>
<gene>
    <name evidence="1" type="ORF">CARN4_1467</name>
</gene>
<dbReference type="InterPro" id="IPR007497">
    <property type="entry name" value="SIMPL/DUF541"/>
</dbReference>
<dbReference type="PANTHER" id="PTHR34387:SF2">
    <property type="entry name" value="SLR1258 PROTEIN"/>
    <property type="match status" value="1"/>
</dbReference>
<dbReference type="EMBL" id="CABO01000057">
    <property type="protein sequence ID" value="CBI03306.1"/>
    <property type="molecule type" value="Genomic_DNA"/>
</dbReference>
<proteinExistence type="predicted"/>
<reference evidence="1" key="1">
    <citation type="submission" date="2009-10" db="EMBL/GenBank/DDBJ databases">
        <title>Diversity of trophic interactions inside an arsenic-rich microbial ecosystem.</title>
        <authorList>
            <person name="Bertin P.N."/>
            <person name="Heinrich-Salmeron A."/>
            <person name="Pelletier E."/>
            <person name="Goulhen-Chollet F."/>
            <person name="Arsene-Ploetze F."/>
            <person name="Gallien S."/>
            <person name="Calteau A."/>
            <person name="Vallenet D."/>
            <person name="Casiot C."/>
            <person name="Chane-Woon-Ming B."/>
            <person name="Giloteaux L."/>
            <person name="Barakat M."/>
            <person name="Bonnefoy V."/>
            <person name="Bruneel O."/>
            <person name="Chandler M."/>
            <person name="Cleiss J."/>
            <person name="Duran R."/>
            <person name="Elbaz-Poulichet F."/>
            <person name="Fonknechten N."/>
            <person name="Lauga B."/>
            <person name="Mornico D."/>
            <person name="Ortet P."/>
            <person name="Schaeffer C."/>
            <person name="Siguier P."/>
            <person name="Alexander Thil Smith A."/>
            <person name="Van Dorsselaer A."/>
            <person name="Weissenbach J."/>
            <person name="Medigue C."/>
            <person name="Le Paslier D."/>
        </authorList>
    </citation>
    <scope>NUCLEOTIDE SEQUENCE</scope>
</reference>
<dbReference type="PANTHER" id="PTHR34387">
    <property type="entry name" value="SLR1258 PROTEIN"/>
    <property type="match status" value="1"/>
</dbReference>
<dbReference type="InterPro" id="IPR052022">
    <property type="entry name" value="26kDa_periplasmic_antigen"/>
</dbReference>